<gene>
    <name evidence="2" type="ORF">ACFP1G_07535</name>
</gene>
<organism evidence="2 3">
    <name type="scientific">Levilactobacillus tongjiangensis</name>
    <dbReference type="NCBI Taxonomy" id="2486023"/>
    <lineage>
        <taxon>Bacteria</taxon>
        <taxon>Bacillati</taxon>
        <taxon>Bacillota</taxon>
        <taxon>Bacilli</taxon>
        <taxon>Lactobacillales</taxon>
        <taxon>Lactobacillaceae</taxon>
        <taxon>Levilactobacillus</taxon>
    </lineage>
</organism>
<evidence type="ECO:0000259" key="1">
    <source>
        <dbReference type="Pfam" id="PF13349"/>
    </source>
</evidence>
<reference evidence="3" key="1">
    <citation type="journal article" date="2019" name="Int. J. Syst. Evol. Microbiol.">
        <title>The Global Catalogue of Microorganisms (GCM) 10K type strain sequencing project: providing services to taxonomists for standard genome sequencing and annotation.</title>
        <authorList>
            <consortium name="The Broad Institute Genomics Platform"/>
            <consortium name="The Broad Institute Genome Sequencing Center for Infectious Disease"/>
            <person name="Wu L."/>
            <person name="Ma J."/>
        </authorList>
    </citation>
    <scope>NUCLEOTIDE SEQUENCE [LARGE SCALE GENOMIC DNA]</scope>
    <source>
        <strain evidence="3">CCM 8905</strain>
    </source>
</reference>
<comment type="caution">
    <text evidence="2">The sequence shown here is derived from an EMBL/GenBank/DDBJ whole genome shotgun (WGS) entry which is preliminary data.</text>
</comment>
<sequence>MKRSVKISLVLVILGVILGGLGWWNHGDKTIVWNNQSRRLRVANTAHKAYYPGKYRDIQVTSALPVTIKRGATSQVTVRSGSGMAQQPKVTVKRGQLTVTAGSRSSHDNVVFGADLSSSAANGITITVPASQKLRNVRVTKSQEGVNLRYLKLRQLTVATADDVSLQQVTTTEPTNVTSQDGDVWLASLTTPQLKVQTADGDITLTSVDLTSKHNQVIAQEGGDVRLTESKLGGGRVTTHDGDIHLQNNRLQDRLTATTTDGDVQAHIAQSAGAVVSSDDGDIHVLGKSQKSGYRLNRGAKAWYQLSSHDGDIHLSTDK</sequence>
<evidence type="ECO:0000313" key="3">
    <source>
        <dbReference type="Proteomes" id="UP001596254"/>
    </source>
</evidence>
<evidence type="ECO:0000313" key="2">
    <source>
        <dbReference type="EMBL" id="MFC6207328.1"/>
    </source>
</evidence>
<dbReference type="Pfam" id="PF13349">
    <property type="entry name" value="DUF4097"/>
    <property type="match status" value="1"/>
</dbReference>
<dbReference type="RefSeq" id="WP_125691865.1">
    <property type="nucleotide sequence ID" value="NZ_JBHSSK010000021.1"/>
</dbReference>
<name>A0ABW1STC4_9LACO</name>
<dbReference type="Gene3D" id="2.160.20.120">
    <property type="match status" value="1"/>
</dbReference>
<dbReference type="EMBL" id="JBHSSK010000021">
    <property type="protein sequence ID" value="MFC6207328.1"/>
    <property type="molecule type" value="Genomic_DNA"/>
</dbReference>
<feature type="domain" description="DUF4097" evidence="1">
    <location>
        <begin position="57"/>
        <end position="315"/>
    </location>
</feature>
<keyword evidence="3" id="KW-1185">Reference proteome</keyword>
<dbReference type="Proteomes" id="UP001596254">
    <property type="component" value="Unassembled WGS sequence"/>
</dbReference>
<protein>
    <submittedName>
        <fullName evidence="2">DUF4097 family beta strand repeat-containing protein</fullName>
    </submittedName>
</protein>
<proteinExistence type="predicted"/>
<dbReference type="InterPro" id="IPR025164">
    <property type="entry name" value="Toastrack_DUF4097"/>
</dbReference>
<accession>A0ABW1STC4</accession>